<dbReference type="AlphaFoldDB" id="A0A6A4QRQ8"/>
<protein>
    <submittedName>
        <fullName evidence="5">Uncharacterized protein</fullName>
    </submittedName>
</protein>
<evidence type="ECO:0000256" key="3">
    <source>
        <dbReference type="ARBA" id="ARBA00022490"/>
    </source>
</evidence>
<accession>A0A6A4QRQ8</accession>
<evidence type="ECO:0000313" key="5">
    <source>
        <dbReference type="EMBL" id="KAE9615946.1"/>
    </source>
</evidence>
<dbReference type="EMBL" id="WOCE01000004">
    <property type="protein sequence ID" value="KAE9615946.1"/>
    <property type="molecule type" value="Genomic_DNA"/>
</dbReference>
<dbReference type="Proteomes" id="UP000447434">
    <property type="component" value="Chromosome 4"/>
</dbReference>
<dbReference type="PANTHER" id="PTHR31250:SF14">
    <property type="entry name" value="IQ DOMAIN-CONTAINING PROTEIN IQM2"/>
    <property type="match status" value="1"/>
</dbReference>
<comment type="caution">
    <text evidence="5">The sequence shown here is derived from an EMBL/GenBank/DDBJ whole genome shotgun (WGS) entry which is preliminary data.</text>
</comment>
<keyword evidence="6" id="KW-1185">Reference proteome</keyword>
<evidence type="ECO:0000313" key="6">
    <source>
        <dbReference type="Proteomes" id="UP000447434"/>
    </source>
</evidence>
<dbReference type="GO" id="GO:0005634">
    <property type="term" value="C:nucleus"/>
    <property type="evidence" value="ECO:0007669"/>
    <property type="project" value="UniProtKB-SubCell"/>
</dbReference>
<dbReference type="GO" id="GO:0005737">
    <property type="term" value="C:cytoplasm"/>
    <property type="evidence" value="ECO:0007669"/>
    <property type="project" value="UniProtKB-SubCell"/>
</dbReference>
<keyword evidence="3" id="KW-0963">Cytoplasm</keyword>
<evidence type="ECO:0000256" key="4">
    <source>
        <dbReference type="ARBA" id="ARBA00023242"/>
    </source>
</evidence>
<comment type="subcellular location">
    <subcellularLocation>
        <location evidence="2">Cytoplasm</location>
    </subcellularLocation>
    <subcellularLocation>
        <location evidence="1">Nucleus</location>
    </subcellularLocation>
</comment>
<dbReference type="InterPro" id="IPR044159">
    <property type="entry name" value="IQM"/>
</dbReference>
<evidence type="ECO:0000256" key="2">
    <source>
        <dbReference type="ARBA" id="ARBA00004496"/>
    </source>
</evidence>
<dbReference type="OrthoDB" id="1724883at2759"/>
<dbReference type="PANTHER" id="PTHR31250">
    <property type="entry name" value="IQ DOMAIN-CONTAINING PROTEIN IQM3"/>
    <property type="match status" value="1"/>
</dbReference>
<reference evidence="6" key="1">
    <citation type="journal article" date="2020" name="Nat. Commun.">
        <title>Genome sequence of the cluster root forming white lupin.</title>
        <authorList>
            <person name="Hufnagel B."/>
            <person name="Marques A."/>
            <person name="Soriano A."/>
            <person name="Marques L."/>
            <person name="Divol F."/>
            <person name="Doumas P."/>
            <person name="Sallet E."/>
            <person name="Mancinotti D."/>
            <person name="Carrere S."/>
            <person name="Marande W."/>
            <person name="Arribat S."/>
            <person name="Keller J."/>
            <person name="Huneau C."/>
            <person name="Blein T."/>
            <person name="Aime D."/>
            <person name="Laguerre M."/>
            <person name="Taylor J."/>
            <person name="Schubert V."/>
            <person name="Nelson M."/>
            <person name="Geu-Flores F."/>
            <person name="Crespi M."/>
            <person name="Gallardo-Guerrero K."/>
            <person name="Delaux P.-M."/>
            <person name="Salse J."/>
            <person name="Berges H."/>
            <person name="Guyot R."/>
            <person name="Gouzy J."/>
            <person name="Peret B."/>
        </authorList>
    </citation>
    <scope>NUCLEOTIDE SEQUENCE [LARGE SCALE GENOMIC DNA]</scope>
    <source>
        <strain evidence="6">cv. Amiga</strain>
    </source>
</reference>
<proteinExistence type="predicted"/>
<keyword evidence="4" id="KW-0539">Nucleus</keyword>
<organism evidence="5 6">
    <name type="scientific">Lupinus albus</name>
    <name type="common">White lupine</name>
    <name type="synonym">Lupinus termis</name>
    <dbReference type="NCBI Taxonomy" id="3870"/>
    <lineage>
        <taxon>Eukaryota</taxon>
        <taxon>Viridiplantae</taxon>
        <taxon>Streptophyta</taxon>
        <taxon>Embryophyta</taxon>
        <taxon>Tracheophyta</taxon>
        <taxon>Spermatophyta</taxon>
        <taxon>Magnoliopsida</taxon>
        <taxon>eudicotyledons</taxon>
        <taxon>Gunneridae</taxon>
        <taxon>Pentapetalae</taxon>
        <taxon>rosids</taxon>
        <taxon>fabids</taxon>
        <taxon>Fabales</taxon>
        <taxon>Fabaceae</taxon>
        <taxon>Papilionoideae</taxon>
        <taxon>50 kb inversion clade</taxon>
        <taxon>genistoids sensu lato</taxon>
        <taxon>core genistoids</taxon>
        <taxon>Genisteae</taxon>
        <taxon>Lupinus</taxon>
    </lineage>
</organism>
<name>A0A6A4QRQ8_LUPAL</name>
<evidence type="ECO:0000256" key="1">
    <source>
        <dbReference type="ARBA" id="ARBA00004123"/>
    </source>
</evidence>
<sequence>MAALKLSNVYKSFQTRRQLADCAILVEQSWWKLLDFAELKHSSISFFDIEKHETAISRWSRARTRATKVLIFKL</sequence>
<gene>
    <name evidence="5" type="ORF">Lalb_Chr04g0260601</name>
</gene>